<evidence type="ECO:0000256" key="1">
    <source>
        <dbReference type="ARBA" id="ARBA00004752"/>
    </source>
</evidence>
<dbReference type="EMBL" id="DQHO01000024">
    <property type="protein sequence ID" value="HCS93815.1"/>
    <property type="molecule type" value="Genomic_DNA"/>
</dbReference>
<keyword evidence="2" id="KW-0067">ATP-binding</keyword>
<dbReference type="Gene3D" id="3.40.1190.10">
    <property type="entry name" value="Mur-like, catalytic domain"/>
    <property type="match status" value="1"/>
</dbReference>
<dbReference type="EC" id="6.3.5.13" evidence="2"/>
<comment type="catalytic activity">
    <reaction evidence="2">
        <text>beta-D-GlcNAc-(1-&gt;4)-Mur2Ac(oyl-L-Ala-gamma-D-Glu-L-Lys-D-Ala-D-Ala)-di-trans,octa-cis-undecaprenyl diphosphate + L-glutamine + ATP + H2O = beta-D-GlcNAc-(1-&gt;4)-Mur2Ac(oyl-L-Ala-D-isoglutaminyl-L-Lys-D-Ala-D-Ala)-di-trans,octa-cis-undecaprenyl diphosphate + L-glutamate + ADP + phosphate + H(+)</text>
        <dbReference type="Rhea" id="RHEA:57928"/>
        <dbReference type="ChEBI" id="CHEBI:15377"/>
        <dbReference type="ChEBI" id="CHEBI:15378"/>
        <dbReference type="ChEBI" id="CHEBI:29985"/>
        <dbReference type="ChEBI" id="CHEBI:30616"/>
        <dbReference type="ChEBI" id="CHEBI:43474"/>
        <dbReference type="ChEBI" id="CHEBI:58359"/>
        <dbReference type="ChEBI" id="CHEBI:60033"/>
        <dbReference type="ChEBI" id="CHEBI:62233"/>
        <dbReference type="ChEBI" id="CHEBI:456216"/>
        <dbReference type="EC" id="6.3.5.13"/>
    </reaction>
</comment>
<dbReference type="AlphaFoldDB" id="A0A3D4S4P3"/>
<dbReference type="HAMAP" id="MF_02214">
    <property type="entry name" value="Lipid_II_synth_MurT"/>
    <property type="match status" value="1"/>
</dbReference>
<dbReference type="Pfam" id="PF08245">
    <property type="entry name" value="Mur_ligase_M"/>
    <property type="match status" value="1"/>
</dbReference>
<comment type="catalytic activity">
    <reaction evidence="2">
        <text>beta-D-GlcNAc-(1-&gt;4)-Mur2Ac(oyl-L-Ala-gamma-D-O-P-Glu-L-Lys-D-Ala-D-Ala)-di-trans,octa-cis-undecaprenyl diphosphate + NH4(+) = beta-D-GlcNAc-(1-&gt;4)-Mur2Ac(oyl-L-Ala-D-isoglutaminyl-L-Lys-D-Ala-D-Ala)-di-trans,octa-cis-undecaprenyl diphosphate + phosphate + H(+)</text>
        <dbReference type="Rhea" id="RHEA:57932"/>
        <dbReference type="ChEBI" id="CHEBI:15378"/>
        <dbReference type="ChEBI" id="CHEBI:28938"/>
        <dbReference type="ChEBI" id="CHEBI:43474"/>
        <dbReference type="ChEBI" id="CHEBI:62233"/>
        <dbReference type="ChEBI" id="CHEBI:143132"/>
    </reaction>
</comment>
<accession>A0A3D4S4P3</accession>
<dbReference type="Proteomes" id="UP000262195">
    <property type="component" value="Unassembled WGS sequence"/>
</dbReference>
<comment type="catalytic activity">
    <reaction evidence="2">
        <text>beta-D-GlcNAc-(1-&gt;4)-Mur2Ac(oyl-L-Ala-gamma-D-Glu-L-Lys-D-Ala-D-Ala)-di-trans,octa-cis-undecaprenyl diphosphate + ATP = beta-D-GlcNAc-(1-&gt;4)-Mur2Ac(oyl-L-Ala-gamma-D-O-P-Glu-L-Lys-D-Ala-D-Ala)-di-trans,octa-cis-undecaprenyl diphosphate + ADP</text>
        <dbReference type="Rhea" id="RHEA:59488"/>
        <dbReference type="ChEBI" id="CHEBI:30616"/>
        <dbReference type="ChEBI" id="CHEBI:60033"/>
        <dbReference type="ChEBI" id="CHEBI:143132"/>
        <dbReference type="ChEBI" id="CHEBI:456216"/>
    </reaction>
</comment>
<feature type="binding site" evidence="2">
    <location>
        <position position="206"/>
    </location>
    <ligand>
        <name>Zn(2+)</name>
        <dbReference type="ChEBI" id="CHEBI:29105"/>
    </ligand>
</feature>
<feature type="binding site" evidence="2">
    <location>
        <position position="231"/>
    </location>
    <ligand>
        <name>Zn(2+)</name>
        <dbReference type="ChEBI" id="CHEBI:29105"/>
    </ligand>
</feature>
<dbReference type="InterPro" id="IPR036565">
    <property type="entry name" value="Mur-like_cat_sf"/>
</dbReference>
<proteinExistence type="inferred from homology"/>
<reference evidence="5 6" key="1">
    <citation type="journal article" date="2018" name="Nat. Biotechnol.">
        <title>A standardized bacterial taxonomy based on genome phylogeny substantially revises the tree of life.</title>
        <authorList>
            <person name="Parks D.H."/>
            <person name="Chuvochina M."/>
            <person name="Waite D.W."/>
            <person name="Rinke C."/>
            <person name="Skarshewski A."/>
            <person name="Chaumeil P.A."/>
            <person name="Hugenholtz P."/>
        </authorList>
    </citation>
    <scope>NUCLEOTIDE SEQUENCE [LARGE SCALE GENOMIC DNA]</scope>
    <source>
        <strain evidence="5">UBA11306</strain>
    </source>
</reference>
<comment type="pathway">
    <text evidence="1 2">Cell wall biogenesis; peptidoglycan biosynthesis.</text>
</comment>
<keyword evidence="2" id="KW-0573">Peptidoglycan synthesis</keyword>
<dbReference type="GO" id="GO:0008270">
    <property type="term" value="F:zinc ion binding"/>
    <property type="evidence" value="ECO:0007669"/>
    <property type="project" value="UniProtKB-UniRule"/>
</dbReference>
<dbReference type="PANTHER" id="PTHR23135:SF7">
    <property type="entry name" value="LIPID II ISOGLUTAMINYL SYNTHASE (GLUTAMINE-HYDROLYZING) SUBUNIT MURT"/>
    <property type="match status" value="1"/>
</dbReference>
<comment type="subunit">
    <text evidence="2">Forms a heterodimer with GatD.</text>
</comment>
<keyword evidence="2" id="KW-0547">Nucleotide-binding</keyword>
<keyword evidence="2" id="KW-0961">Cell wall biogenesis/degradation</keyword>
<dbReference type="PANTHER" id="PTHR23135">
    <property type="entry name" value="MUR LIGASE FAMILY MEMBER"/>
    <property type="match status" value="1"/>
</dbReference>
<dbReference type="GO" id="GO:0005524">
    <property type="term" value="F:ATP binding"/>
    <property type="evidence" value="ECO:0007669"/>
    <property type="project" value="UniProtKB-UniRule"/>
</dbReference>
<comment type="function">
    <text evidence="2">The lipid II isoglutaminyl synthase complex catalyzes the formation of alpha-D-isoglutamine in the cell wall lipid II stem peptide. The MurT subunit catalyzes the ATP-dependent amidation of D-glutamate residue of lipid II, converting it to an isoglutamine residue.</text>
</comment>
<keyword evidence="2" id="KW-0436">Ligase</keyword>
<keyword evidence="2" id="KW-0862">Zinc</keyword>
<evidence type="ECO:0000313" key="6">
    <source>
        <dbReference type="Proteomes" id="UP000262195"/>
    </source>
</evidence>
<organism evidence="5 6">
    <name type="scientific">Bavariicoccus seileri</name>
    <dbReference type="NCBI Taxonomy" id="549685"/>
    <lineage>
        <taxon>Bacteria</taxon>
        <taxon>Bacillati</taxon>
        <taxon>Bacillota</taxon>
        <taxon>Bacilli</taxon>
        <taxon>Lactobacillales</taxon>
        <taxon>Enterococcaceae</taxon>
        <taxon>Bavariicoccus</taxon>
    </lineage>
</organism>
<feature type="domain" description="Lipid II isoglutaminyl synthase (glutamine-hydrolyzing) subunit MurT C-terminal" evidence="4">
    <location>
        <begin position="320"/>
        <end position="429"/>
    </location>
</feature>
<dbReference type="GO" id="GO:0016881">
    <property type="term" value="F:acid-amino acid ligase activity"/>
    <property type="evidence" value="ECO:0007669"/>
    <property type="project" value="InterPro"/>
</dbReference>
<dbReference type="GO" id="GO:0071555">
    <property type="term" value="P:cell wall organization"/>
    <property type="evidence" value="ECO:0007669"/>
    <property type="project" value="UniProtKB-KW"/>
</dbReference>
<feature type="binding site" evidence="2">
    <location>
        <position position="209"/>
    </location>
    <ligand>
        <name>Zn(2+)</name>
        <dbReference type="ChEBI" id="CHEBI:29105"/>
    </ligand>
</feature>
<dbReference type="InterPro" id="IPR013564">
    <property type="entry name" value="MurT_C"/>
</dbReference>
<sequence>MTIRSQTAKLVGKATQKFLKMATSGGSSLPGQVALKIDNDILDYLSKDYHVVMITGTNGKTLTTAMIVNILKQKFDYVLTNQTGANLKQGIVSTFLADSAPKGASKIAVLEIDEATLASVTEVIKPTVIVYTNVFRDQMDRYGEIYTIYQMMVDGALKAPEATVIANGDSPIFNSVDMPNPKKYFGFNTTREEDIPLHPNTDGVLCPKCDSLLHYHLNTYSNLGDYYCPKCGFKRPPLDYSLDKLLELTLKESKFVVDGHPYEIQIGGRYNIYNALAAYSVGRFFEVNPDQIQAGFYASKRVFGRQEELSINGKSVLMNLTKNPVGLNEVIELLHYENEPFTLITLLNDNYADGQDVSWIWDGDYEKFATVPNLDVYYGGKRPDEMHLRLEVAGIPEERLHKINSFEDIATIIGKVKTPKVHILATYTAVLSLRKIFKQQGFIKEVK</sequence>
<evidence type="ECO:0000313" key="5">
    <source>
        <dbReference type="EMBL" id="HCS93815.1"/>
    </source>
</evidence>
<evidence type="ECO:0000259" key="4">
    <source>
        <dbReference type="Pfam" id="PF08353"/>
    </source>
</evidence>
<gene>
    <name evidence="2" type="primary">murT</name>
    <name evidence="5" type="ORF">DIW15_03780</name>
</gene>
<feature type="domain" description="Mur ligase central" evidence="3">
    <location>
        <begin position="54"/>
        <end position="176"/>
    </location>
</feature>
<dbReference type="GO" id="GO:0008360">
    <property type="term" value="P:regulation of cell shape"/>
    <property type="evidence" value="ECO:0007669"/>
    <property type="project" value="UniProtKB-KW"/>
</dbReference>
<feature type="binding site" evidence="2">
    <location>
        <position position="228"/>
    </location>
    <ligand>
        <name>Zn(2+)</name>
        <dbReference type="ChEBI" id="CHEBI:29105"/>
    </ligand>
</feature>
<comment type="similarity">
    <text evidence="2">Belongs to the MurCDEF family. MurT subfamily.</text>
</comment>
<name>A0A3D4S4P3_9ENTE</name>
<dbReference type="GO" id="GO:0140282">
    <property type="term" value="F:carbon-nitrogen ligase activity on lipid II"/>
    <property type="evidence" value="ECO:0007669"/>
    <property type="project" value="UniProtKB-UniRule"/>
</dbReference>
<evidence type="ECO:0000259" key="3">
    <source>
        <dbReference type="Pfam" id="PF08245"/>
    </source>
</evidence>
<comment type="caution">
    <text evidence="5">The sequence shown here is derived from an EMBL/GenBank/DDBJ whole genome shotgun (WGS) entry which is preliminary data.</text>
</comment>
<dbReference type="UniPathway" id="UPA00219"/>
<keyword evidence="2" id="KW-0133">Cell shape</keyword>
<protein>
    <recommendedName>
        <fullName evidence="2">Lipid II isoglutaminyl synthase (glutamine-hydrolyzing) subunit MurT</fullName>
        <ecNumber evidence="2">6.3.5.13</ecNumber>
    </recommendedName>
</protein>
<feature type="active site" evidence="2">
    <location>
        <position position="356"/>
    </location>
</feature>
<dbReference type="InterPro" id="IPR043703">
    <property type="entry name" value="Lipid_II_synth_MurT"/>
</dbReference>
<dbReference type="SUPFAM" id="SSF53623">
    <property type="entry name" value="MurD-like peptide ligases, catalytic domain"/>
    <property type="match status" value="1"/>
</dbReference>
<dbReference type="Pfam" id="PF08353">
    <property type="entry name" value="MurT_C"/>
    <property type="match status" value="1"/>
</dbReference>
<dbReference type="STRING" id="1121105.GCA_000421665_01173"/>
<dbReference type="InterPro" id="IPR013221">
    <property type="entry name" value="Mur_ligase_cen"/>
</dbReference>
<keyword evidence="2" id="KW-0479">Metal-binding</keyword>
<dbReference type="GO" id="GO:0009252">
    <property type="term" value="P:peptidoglycan biosynthetic process"/>
    <property type="evidence" value="ECO:0007669"/>
    <property type="project" value="UniProtKB-UniRule"/>
</dbReference>
<evidence type="ECO:0000256" key="2">
    <source>
        <dbReference type="HAMAP-Rule" id="MF_02214"/>
    </source>
</evidence>